<evidence type="ECO:0000313" key="4">
    <source>
        <dbReference type="Proteomes" id="UP000324897"/>
    </source>
</evidence>
<reference evidence="3 4" key="1">
    <citation type="journal article" date="2019" name="Sci. Rep.">
        <title>A high-quality genome of Eragrostis curvula grass provides insights into Poaceae evolution and supports new strategies to enhance forage quality.</title>
        <authorList>
            <person name="Carballo J."/>
            <person name="Santos B.A.C.M."/>
            <person name="Zappacosta D."/>
            <person name="Garbus I."/>
            <person name="Selva J.P."/>
            <person name="Gallo C.A."/>
            <person name="Diaz A."/>
            <person name="Albertini E."/>
            <person name="Caccamo M."/>
            <person name="Echenique V."/>
        </authorList>
    </citation>
    <scope>NUCLEOTIDE SEQUENCE [LARGE SCALE GENOMIC DNA]</scope>
    <source>
        <strain evidence="4">cv. Victoria</strain>
        <tissue evidence="3">Leaf</tissue>
    </source>
</reference>
<keyword evidence="2" id="KW-0472">Membrane</keyword>
<dbReference type="OrthoDB" id="1589813at2759"/>
<keyword evidence="2" id="KW-0812">Transmembrane</keyword>
<evidence type="ECO:0000256" key="2">
    <source>
        <dbReference type="SAM" id="Phobius"/>
    </source>
</evidence>
<dbReference type="AlphaFoldDB" id="A0A5J9VD19"/>
<evidence type="ECO:0000256" key="1">
    <source>
        <dbReference type="SAM" id="MobiDB-lite"/>
    </source>
</evidence>
<feature type="non-terminal residue" evidence="3">
    <location>
        <position position="1"/>
    </location>
</feature>
<feature type="compositionally biased region" description="Low complexity" evidence="1">
    <location>
        <begin position="8"/>
        <end position="26"/>
    </location>
</feature>
<organism evidence="3 4">
    <name type="scientific">Eragrostis curvula</name>
    <name type="common">weeping love grass</name>
    <dbReference type="NCBI Taxonomy" id="38414"/>
    <lineage>
        <taxon>Eukaryota</taxon>
        <taxon>Viridiplantae</taxon>
        <taxon>Streptophyta</taxon>
        <taxon>Embryophyta</taxon>
        <taxon>Tracheophyta</taxon>
        <taxon>Spermatophyta</taxon>
        <taxon>Magnoliopsida</taxon>
        <taxon>Liliopsida</taxon>
        <taxon>Poales</taxon>
        <taxon>Poaceae</taxon>
        <taxon>PACMAD clade</taxon>
        <taxon>Chloridoideae</taxon>
        <taxon>Eragrostideae</taxon>
        <taxon>Eragrostidinae</taxon>
        <taxon>Eragrostis</taxon>
    </lineage>
</organism>
<comment type="caution">
    <text evidence="3">The sequence shown here is derived from an EMBL/GenBank/DDBJ whole genome shotgun (WGS) entry which is preliminary data.</text>
</comment>
<sequence>MTAEEFFTPTSSPEPRSSASPATEEPTAPQRDALEIVVEERLRQDDGGMMSIFRVPAHVREASKELYEPRLVSIGPYHRGREAVRAMEQHKWRFLRELVAMRPEASLANYVAAVRAVEQRARRCYSERTDLFDATAEQVQGGGDQNADGFAGMLLLDGCFIIQYFIKWHNGERDQLCDVGWGPNLVQSDLLLMENQIPFFVLEELFGVLAPEADKTVDLRRLILPHLSLDDSNFFRELVLAREVHHLLHLVYEAFLSRPAEMAAGVQDEQDSRRVPQQRVARLREVGVRLKAAASKRFVFVRSVPCWTPLTSLSTLLREAAAWFGKLTAPIGVIKAPPRQSPEPSPQQSDLTPPRSAPAAATLVVPSVTLLRGAGVRFEKAASPRHMLDVTFDRATGVVRMPRVELDHANKPLLVNLVAFEQTTRNLAAGAAARPLSSYAALMSSLVKTGRDVAHLQRRGVVDNLLDGDDDAAKCFFQKLGDCSTLEYGDHLFADLFEELNAYYRSSWRRHRARFLRDYCSSPWAMVALAAGVFAFCFTIVKFSTVIYGLVHPKHDH</sequence>
<keyword evidence="2" id="KW-1133">Transmembrane helix</keyword>
<name>A0A5J9VD19_9POAL</name>
<protein>
    <submittedName>
        <fullName evidence="3">Uncharacterized protein</fullName>
    </submittedName>
</protein>
<feature type="transmembrane region" description="Helical" evidence="2">
    <location>
        <begin position="524"/>
        <end position="551"/>
    </location>
</feature>
<proteinExistence type="predicted"/>
<dbReference type="PANTHER" id="PTHR31170:SF18">
    <property type="entry name" value="(WILD MALAYSIAN BANANA) HYPOTHETICAL PROTEIN"/>
    <property type="match status" value="1"/>
</dbReference>
<accession>A0A5J9VD19</accession>
<feature type="region of interest" description="Disordered" evidence="1">
    <location>
        <begin position="334"/>
        <end position="358"/>
    </location>
</feature>
<dbReference type="InterPro" id="IPR004158">
    <property type="entry name" value="DUF247_pln"/>
</dbReference>
<keyword evidence="4" id="KW-1185">Reference proteome</keyword>
<dbReference type="Pfam" id="PF03140">
    <property type="entry name" value="DUF247"/>
    <property type="match status" value="2"/>
</dbReference>
<dbReference type="EMBL" id="RWGY01000011">
    <property type="protein sequence ID" value="TVU33297.1"/>
    <property type="molecule type" value="Genomic_DNA"/>
</dbReference>
<dbReference type="Gramene" id="TVU33297">
    <property type="protein sequence ID" value="TVU33297"/>
    <property type="gene ID" value="EJB05_25107"/>
</dbReference>
<feature type="region of interest" description="Disordered" evidence="1">
    <location>
        <begin position="1"/>
        <end position="33"/>
    </location>
</feature>
<dbReference type="Proteomes" id="UP000324897">
    <property type="component" value="Chromosome 1"/>
</dbReference>
<evidence type="ECO:0000313" key="3">
    <source>
        <dbReference type="EMBL" id="TVU33297.1"/>
    </source>
</evidence>
<gene>
    <name evidence="3" type="ORF">EJB05_25107</name>
</gene>
<dbReference type="PANTHER" id="PTHR31170">
    <property type="entry name" value="BNAC04G53230D PROTEIN"/>
    <property type="match status" value="1"/>
</dbReference>